<comment type="caution">
    <text evidence="2">The sequence shown here is derived from an EMBL/GenBank/DDBJ whole genome shotgun (WGS) entry which is preliminary data.</text>
</comment>
<organism evidence="2 3">
    <name type="scientific">Bradyrhizobium canariense</name>
    <dbReference type="NCBI Taxonomy" id="255045"/>
    <lineage>
        <taxon>Bacteria</taxon>
        <taxon>Pseudomonadati</taxon>
        <taxon>Pseudomonadota</taxon>
        <taxon>Alphaproteobacteria</taxon>
        <taxon>Hyphomicrobiales</taxon>
        <taxon>Nitrobacteraceae</taxon>
        <taxon>Bradyrhizobium</taxon>
    </lineage>
</organism>
<name>A0A1X3H2K6_9BRAD</name>
<sequence length="130" mass="14520">MLVQLDFSGVSVLRDCATNDEFDLTLRELKARSTAAGATRYFHGVCAFAAARVRYDEGARLVGVYDTSLPQKPNHADMIAPDHHAGTDASKSQRERERRKRHKRVIELIGSTLVPARQFRSGSFKAFART</sequence>
<feature type="compositionally biased region" description="Basic and acidic residues" evidence="1">
    <location>
        <begin position="80"/>
        <end position="96"/>
    </location>
</feature>
<dbReference type="Proteomes" id="UP000193553">
    <property type="component" value="Unassembled WGS sequence"/>
</dbReference>
<feature type="region of interest" description="Disordered" evidence="1">
    <location>
        <begin position="72"/>
        <end position="102"/>
    </location>
</feature>
<dbReference type="EMBL" id="NAFI01000182">
    <property type="protein sequence ID" value="OSJ05619.1"/>
    <property type="molecule type" value="Genomic_DNA"/>
</dbReference>
<proteinExistence type="predicted"/>
<evidence type="ECO:0000256" key="1">
    <source>
        <dbReference type="SAM" id="MobiDB-lite"/>
    </source>
</evidence>
<evidence type="ECO:0000313" key="3">
    <source>
        <dbReference type="Proteomes" id="UP000193553"/>
    </source>
</evidence>
<evidence type="ECO:0000313" key="2">
    <source>
        <dbReference type="EMBL" id="OSJ05619.1"/>
    </source>
</evidence>
<dbReference type="AlphaFoldDB" id="A0A1X3H2K6"/>
<gene>
    <name evidence="2" type="ORF">BSZ18_26020</name>
</gene>
<accession>A0A1X3H2K6</accession>
<protein>
    <submittedName>
        <fullName evidence="2">Uncharacterized protein</fullName>
    </submittedName>
</protein>
<reference evidence="2 3" key="1">
    <citation type="submission" date="2017-03" db="EMBL/GenBank/DDBJ databases">
        <title>Whole genome sequences of fourteen strains of Bradyrhizobium canariense and one strain of Bradyrhizobium japonicum isolated from Lupinus (Papilionoideae: Genisteae) species in Algeria.</title>
        <authorList>
            <person name="Crovadore J."/>
            <person name="Chekireb D."/>
            <person name="Brachmann A."/>
            <person name="Chablais R."/>
            <person name="Cochard B."/>
            <person name="Lefort F."/>
        </authorList>
    </citation>
    <scope>NUCLEOTIDE SEQUENCE [LARGE SCALE GENOMIC DNA]</scope>
    <source>
        <strain evidence="2 3">UBMA195</strain>
    </source>
</reference>